<comment type="caution">
    <text evidence="3">The sequence shown here is derived from an EMBL/GenBank/DDBJ whole genome shotgun (WGS) entry which is preliminary data.</text>
</comment>
<dbReference type="InterPro" id="IPR047702">
    <property type="entry name" value="VgrG-rel"/>
</dbReference>
<dbReference type="Proteomes" id="UP000617734">
    <property type="component" value="Unassembled WGS sequence"/>
</dbReference>
<feature type="domain" description="Gp5/Type VI secretion system Vgr protein OB-fold" evidence="1">
    <location>
        <begin position="401"/>
        <end position="469"/>
    </location>
</feature>
<dbReference type="InterPro" id="IPR006531">
    <property type="entry name" value="Gp5/Vgr_OB"/>
</dbReference>
<dbReference type="SUPFAM" id="SSF69279">
    <property type="entry name" value="Phage tail proteins"/>
    <property type="match status" value="1"/>
</dbReference>
<dbReference type="InterPro" id="IPR037026">
    <property type="entry name" value="Vgr_OB-fold_dom_sf"/>
</dbReference>
<dbReference type="Gene3D" id="2.40.50.230">
    <property type="entry name" value="Gp5 N-terminal domain"/>
    <property type="match status" value="1"/>
</dbReference>
<sequence>MPLGANTNAFVIGCPGPLPAPWPGMPMEVQVQESGGLPAVAVVRFLDPGRDLLAQTGITVGGKFTVQVKPGDETALLPLFTGEVVSLEAEFDGAGSFTTVRALDVSHRLQRGRRIAGYRNSTASEVAAQLASAAGVPLGTVDATRTVYEYLTQPNVSDWEFLRTLAVENGRELVVADGLLHFRDPVPATSAPGLSTRPEQSPFVLELGRNVLAVRAAVSSVGQVSTVEVRGWDVARKAAVVADTPVTPSTELQVGITPQQAVAAFPPARLLVADVPYRTAAEATAVSTALAADTAAALGELEITVRGNPHLRVGVPVTLSRAGAPFDGKYTITAAAHADLRGLGYETRLTVSGRQDRSWYGLASGASAAARPARIPSVATGVVVDIMKPGETPLSGYRGQEKQAWVKLKFPWLSDSSGGGEAYVSDWARTVQLGGVRGGGLVCPEIGDEVLVAFEQGLLDRPYVIGGLYNGADLPSPDSTPLTDGLGRVNRRSLASRSGDRLELLDSAYAEQGVRLRSGDDRLTVHLDRQRTEITVHSDGTVTVTAGKQVTVRGEGITLDAGGGELKLTGRSVSVRGTTDVTVKAATIHLN</sequence>
<evidence type="ECO:0000259" key="1">
    <source>
        <dbReference type="Pfam" id="PF04717"/>
    </source>
</evidence>
<reference evidence="3" key="1">
    <citation type="journal article" date="2014" name="Int. J. Syst. Evol. Microbiol.">
        <title>Complete genome sequence of Corynebacterium casei LMG S-19264T (=DSM 44701T), isolated from a smear-ripened cheese.</title>
        <authorList>
            <consortium name="US DOE Joint Genome Institute (JGI-PGF)"/>
            <person name="Walter F."/>
            <person name="Albersmeier A."/>
            <person name="Kalinowski J."/>
            <person name="Ruckert C."/>
        </authorList>
    </citation>
    <scope>NUCLEOTIDE SEQUENCE</scope>
    <source>
        <strain evidence="3">JCM 4646</strain>
    </source>
</reference>
<name>A0A919FCB6_9ACTN</name>
<dbReference type="NCBIfam" id="NF033848">
    <property type="entry name" value="VgrG_rel"/>
    <property type="match status" value="1"/>
</dbReference>
<dbReference type="Pfam" id="PF04717">
    <property type="entry name" value="Phage_base_V"/>
    <property type="match status" value="1"/>
</dbReference>
<proteinExistence type="predicted"/>
<protein>
    <submittedName>
        <fullName evidence="3">Type IV secretion protein Rhs</fullName>
    </submittedName>
</protein>
<dbReference type="InterPro" id="IPR018769">
    <property type="entry name" value="VgrG2_DUF2345"/>
</dbReference>
<dbReference type="AlphaFoldDB" id="A0A919FCB6"/>
<dbReference type="EMBL" id="BNBO01000002">
    <property type="protein sequence ID" value="GHH60901.1"/>
    <property type="molecule type" value="Genomic_DNA"/>
</dbReference>
<dbReference type="SUPFAM" id="SSF69349">
    <property type="entry name" value="Phage fibre proteins"/>
    <property type="match status" value="1"/>
</dbReference>
<dbReference type="Pfam" id="PF05954">
    <property type="entry name" value="Phage_GPD"/>
    <property type="match status" value="1"/>
</dbReference>
<dbReference type="RefSeq" id="WP_190209200.1">
    <property type="nucleotide sequence ID" value="NZ_BNBO01000002.1"/>
</dbReference>
<dbReference type="GeneID" id="95351168"/>
<evidence type="ECO:0000259" key="2">
    <source>
        <dbReference type="Pfam" id="PF10106"/>
    </source>
</evidence>
<evidence type="ECO:0000313" key="3">
    <source>
        <dbReference type="EMBL" id="GHH60901.1"/>
    </source>
</evidence>
<dbReference type="Pfam" id="PF10106">
    <property type="entry name" value="DUF2345"/>
    <property type="match status" value="1"/>
</dbReference>
<accession>A0A919FCB6</accession>
<dbReference type="SUPFAM" id="SSF69255">
    <property type="entry name" value="gp5 N-terminal domain-like"/>
    <property type="match status" value="1"/>
</dbReference>
<organism evidence="3 4">
    <name type="scientific">Kitasatospora indigofera</name>
    <dbReference type="NCBI Taxonomy" id="67307"/>
    <lineage>
        <taxon>Bacteria</taxon>
        <taxon>Bacillati</taxon>
        <taxon>Actinomycetota</taxon>
        <taxon>Actinomycetes</taxon>
        <taxon>Kitasatosporales</taxon>
        <taxon>Streptomycetaceae</taxon>
        <taxon>Kitasatospora</taxon>
    </lineage>
</organism>
<reference evidence="3" key="2">
    <citation type="submission" date="2020-09" db="EMBL/GenBank/DDBJ databases">
        <authorList>
            <person name="Sun Q."/>
            <person name="Ohkuma M."/>
        </authorList>
    </citation>
    <scope>NUCLEOTIDE SEQUENCE</scope>
    <source>
        <strain evidence="3">JCM 4646</strain>
    </source>
</reference>
<evidence type="ECO:0000313" key="4">
    <source>
        <dbReference type="Proteomes" id="UP000617734"/>
    </source>
</evidence>
<feature type="domain" description="DUF2345" evidence="2">
    <location>
        <begin position="492"/>
        <end position="590"/>
    </location>
</feature>
<keyword evidence="4" id="KW-1185">Reference proteome</keyword>
<gene>
    <name evidence="3" type="ORF">GCM10018781_06390</name>
</gene>